<reference evidence="3 4" key="1">
    <citation type="journal article" date="2012" name="PLoS Pathog.">
        <title>Diverse lifestyles and strategies of plant pathogenesis encoded in the genomes of eighteen Dothideomycetes fungi.</title>
        <authorList>
            <person name="Ohm R.A."/>
            <person name="Feau N."/>
            <person name="Henrissat B."/>
            <person name="Schoch C.L."/>
            <person name="Horwitz B.A."/>
            <person name="Barry K.W."/>
            <person name="Condon B.J."/>
            <person name="Copeland A.C."/>
            <person name="Dhillon B."/>
            <person name="Glaser F."/>
            <person name="Hesse C.N."/>
            <person name="Kosti I."/>
            <person name="LaButti K."/>
            <person name="Lindquist E.A."/>
            <person name="Lucas S."/>
            <person name="Salamov A.A."/>
            <person name="Bradshaw R.E."/>
            <person name="Ciuffetti L."/>
            <person name="Hamelin R.C."/>
            <person name="Kema G.H.J."/>
            <person name="Lawrence C."/>
            <person name="Scott J.A."/>
            <person name="Spatafora J.W."/>
            <person name="Turgeon B.G."/>
            <person name="de Wit P.J.G.M."/>
            <person name="Zhong S."/>
            <person name="Goodwin S.B."/>
            <person name="Grigoriev I.V."/>
        </authorList>
    </citation>
    <scope>NUCLEOTIDE SEQUENCE [LARGE SCALE GENOMIC DNA]</scope>
    <source>
        <strain evidence="4">C4 / ATCC 48331 / race T</strain>
    </source>
</reference>
<feature type="signal peptide" evidence="2">
    <location>
        <begin position="1"/>
        <end position="19"/>
    </location>
</feature>
<feature type="coiled-coil region" evidence="1">
    <location>
        <begin position="113"/>
        <end position="144"/>
    </location>
</feature>
<dbReference type="AlphaFoldDB" id="N4XWH3"/>
<sequence length="254" mass="26465">MVSAKFLALALGVALGAQASDSPSVDANVMAGNIASADINAFWDTTWPKMQKHLPGIECSIGGHAEGKNASDSCKEIEASLVPVFPGIHCTGNLDEVALKASSKAPVTVLRRDSALERRSRELEEAAEREEQKIDQQIDQKKRSILLSCADAPHPGNCYTCVAAGATQALTSGAKCVLAFKVAMDALARGEPQPGGENNGKLWTGYGVCLASAIGDMGAAVSGCPLRVINEETCLSRVARGIGSSAASGKRWLV</sequence>
<organism evidence="3 4">
    <name type="scientific">Cochliobolus heterostrophus (strain C4 / ATCC 48331 / race T)</name>
    <name type="common">Southern corn leaf blight fungus</name>
    <name type="synonym">Bipolaris maydis</name>
    <dbReference type="NCBI Taxonomy" id="665024"/>
    <lineage>
        <taxon>Eukaryota</taxon>
        <taxon>Fungi</taxon>
        <taxon>Dikarya</taxon>
        <taxon>Ascomycota</taxon>
        <taxon>Pezizomycotina</taxon>
        <taxon>Dothideomycetes</taxon>
        <taxon>Pleosporomycetidae</taxon>
        <taxon>Pleosporales</taxon>
        <taxon>Pleosporineae</taxon>
        <taxon>Pleosporaceae</taxon>
        <taxon>Bipolaris</taxon>
    </lineage>
</organism>
<name>N4XWH3_COCH4</name>
<accession>N4XWH3</accession>
<gene>
    <name evidence="3" type="ORF">COCC4DRAFT_46428</name>
</gene>
<keyword evidence="2" id="KW-0732">Signal</keyword>
<dbReference type="HOGENOM" id="CLU_102247_0_0_1"/>
<feature type="chain" id="PRO_5004124362" evidence="2">
    <location>
        <begin position="20"/>
        <end position="254"/>
    </location>
</feature>
<evidence type="ECO:0000313" key="3">
    <source>
        <dbReference type="EMBL" id="ENI10756.1"/>
    </source>
</evidence>
<keyword evidence="1" id="KW-0175">Coiled coil</keyword>
<evidence type="ECO:0000313" key="4">
    <source>
        <dbReference type="Proteomes" id="UP000012338"/>
    </source>
</evidence>
<dbReference type="RefSeq" id="XP_014084665.1">
    <property type="nucleotide sequence ID" value="XM_014229190.1"/>
</dbReference>
<evidence type="ECO:0000256" key="2">
    <source>
        <dbReference type="SAM" id="SignalP"/>
    </source>
</evidence>
<dbReference type="OrthoDB" id="3691341at2759"/>
<keyword evidence="4" id="KW-1185">Reference proteome</keyword>
<dbReference type="GeneID" id="25845293"/>
<dbReference type="EMBL" id="KB733444">
    <property type="protein sequence ID" value="ENI10756.1"/>
    <property type="molecule type" value="Genomic_DNA"/>
</dbReference>
<evidence type="ECO:0000256" key="1">
    <source>
        <dbReference type="SAM" id="Coils"/>
    </source>
</evidence>
<proteinExistence type="predicted"/>
<reference evidence="4" key="2">
    <citation type="journal article" date="2013" name="PLoS Genet.">
        <title>Comparative genome structure, secondary metabolite, and effector coding capacity across Cochliobolus pathogens.</title>
        <authorList>
            <person name="Condon B.J."/>
            <person name="Leng Y."/>
            <person name="Wu D."/>
            <person name="Bushley K.E."/>
            <person name="Ohm R.A."/>
            <person name="Otillar R."/>
            <person name="Martin J."/>
            <person name="Schackwitz W."/>
            <person name="Grimwood J."/>
            <person name="MohdZainudin N."/>
            <person name="Xue C."/>
            <person name="Wang R."/>
            <person name="Manning V.A."/>
            <person name="Dhillon B."/>
            <person name="Tu Z.J."/>
            <person name="Steffenson B.J."/>
            <person name="Salamov A."/>
            <person name="Sun H."/>
            <person name="Lowry S."/>
            <person name="LaButti K."/>
            <person name="Han J."/>
            <person name="Copeland A."/>
            <person name="Lindquist E."/>
            <person name="Barry K."/>
            <person name="Schmutz J."/>
            <person name="Baker S.E."/>
            <person name="Ciuffetti L.M."/>
            <person name="Grigoriev I.V."/>
            <person name="Zhong S."/>
            <person name="Turgeon B.G."/>
        </authorList>
    </citation>
    <scope>NUCLEOTIDE SEQUENCE [LARGE SCALE GENOMIC DNA]</scope>
    <source>
        <strain evidence="4">C4 / ATCC 48331 / race T</strain>
    </source>
</reference>
<protein>
    <submittedName>
        <fullName evidence="3">Uncharacterized protein</fullName>
    </submittedName>
</protein>
<dbReference type="Proteomes" id="UP000012338">
    <property type="component" value="Unassembled WGS sequence"/>
</dbReference>